<name>A0A670ZFS9_PSETE</name>
<keyword evidence="2" id="KW-1185">Reference proteome</keyword>
<accession>A0A670ZFS9</accession>
<dbReference type="AlphaFoldDB" id="A0A670ZFS9"/>
<evidence type="ECO:0000313" key="1">
    <source>
        <dbReference type="Ensembl" id="ENSPTXP00000020901.1"/>
    </source>
</evidence>
<dbReference type="Ensembl" id="ENSPTXT00000021540.1">
    <property type="protein sequence ID" value="ENSPTXP00000020901.1"/>
    <property type="gene ID" value="ENSPTXG00000014462.1"/>
</dbReference>
<evidence type="ECO:0000313" key="2">
    <source>
        <dbReference type="Proteomes" id="UP000472273"/>
    </source>
</evidence>
<dbReference type="Gene3D" id="3.30.390.110">
    <property type="match status" value="1"/>
</dbReference>
<organism evidence="1 2">
    <name type="scientific">Pseudonaja textilis</name>
    <name type="common">Eastern brown snake</name>
    <dbReference type="NCBI Taxonomy" id="8673"/>
    <lineage>
        <taxon>Eukaryota</taxon>
        <taxon>Metazoa</taxon>
        <taxon>Chordata</taxon>
        <taxon>Craniata</taxon>
        <taxon>Vertebrata</taxon>
        <taxon>Euteleostomi</taxon>
        <taxon>Lepidosauria</taxon>
        <taxon>Squamata</taxon>
        <taxon>Bifurcata</taxon>
        <taxon>Unidentata</taxon>
        <taxon>Episquamata</taxon>
        <taxon>Toxicofera</taxon>
        <taxon>Serpentes</taxon>
        <taxon>Colubroidea</taxon>
        <taxon>Elapidae</taxon>
        <taxon>Hydrophiinae</taxon>
        <taxon>Pseudonaja</taxon>
    </lineage>
</organism>
<dbReference type="GeneTree" id="ENSGT01070000257129"/>
<reference evidence="1" key="1">
    <citation type="submission" date="2025-08" db="UniProtKB">
        <authorList>
            <consortium name="Ensembl"/>
        </authorList>
    </citation>
    <scope>IDENTIFICATION</scope>
</reference>
<reference evidence="1" key="2">
    <citation type="submission" date="2025-09" db="UniProtKB">
        <authorList>
            <consortium name="Ensembl"/>
        </authorList>
    </citation>
    <scope>IDENTIFICATION</scope>
</reference>
<dbReference type="Proteomes" id="UP000472273">
    <property type="component" value="Unplaced"/>
</dbReference>
<proteinExistence type="predicted"/>
<protein>
    <submittedName>
        <fullName evidence="1">Uncharacterized protein</fullName>
    </submittedName>
</protein>
<sequence length="87" mass="9536">MSAHLQWMIVHNCLSFLIKRNKQTYSMTVEPAADGKGIIVVLKKHAGGRADRYLCPWSVQMDLNCPVETVIAKGASCGSQGHRKVPG</sequence>